<dbReference type="InterPro" id="IPR038566">
    <property type="entry name" value="Mediator_Med6_sf"/>
</dbReference>
<dbReference type="GO" id="GO:0006357">
    <property type="term" value="P:regulation of transcription by RNA polymerase II"/>
    <property type="evidence" value="ECO:0007669"/>
    <property type="project" value="InterPro"/>
</dbReference>
<dbReference type="InterPro" id="IPR016612">
    <property type="entry name" value="Mediator_Med6_fun"/>
</dbReference>
<evidence type="ECO:0000256" key="6">
    <source>
        <dbReference type="ARBA" id="ARBA00023163"/>
    </source>
</evidence>
<comment type="subunit">
    <text evidence="9">Component of the Mediator complex.</text>
</comment>
<evidence type="ECO:0000313" key="11">
    <source>
        <dbReference type="EMBL" id="CAI4051643.1"/>
    </source>
</evidence>
<evidence type="ECO:0000256" key="7">
    <source>
        <dbReference type="ARBA" id="ARBA00023242"/>
    </source>
</evidence>
<keyword evidence="5 9" id="KW-0010">Activator</keyword>
<name>A0AA35JA32_SACUV</name>
<evidence type="ECO:0000256" key="2">
    <source>
        <dbReference type="ARBA" id="ARBA00007526"/>
    </source>
</evidence>
<gene>
    <name evidence="11" type="primary">SUVC15G2110</name>
    <name evidence="11" type="ORF">SUVC_15G2110</name>
</gene>
<evidence type="ECO:0000256" key="9">
    <source>
        <dbReference type="PIRNR" id="PIRNR013286"/>
    </source>
</evidence>
<feature type="compositionally biased region" description="Low complexity" evidence="10">
    <location>
        <begin position="211"/>
        <end position="221"/>
    </location>
</feature>
<dbReference type="Pfam" id="PF04934">
    <property type="entry name" value="Med6"/>
    <property type="match status" value="1"/>
</dbReference>
<dbReference type="AlphaFoldDB" id="A0AA35JA32"/>
<dbReference type="Proteomes" id="UP001162090">
    <property type="component" value="Chromosome 15"/>
</dbReference>
<feature type="region of interest" description="Disordered" evidence="10">
    <location>
        <begin position="211"/>
        <end position="236"/>
    </location>
</feature>
<keyword evidence="4 9" id="KW-0805">Transcription regulation</keyword>
<dbReference type="GO" id="GO:0016592">
    <property type="term" value="C:mediator complex"/>
    <property type="evidence" value="ECO:0007669"/>
    <property type="project" value="InterPro"/>
</dbReference>
<keyword evidence="7 9" id="KW-0539">Nucleus</keyword>
<protein>
    <recommendedName>
        <fullName evidence="3 9">Mediator of RNA polymerase II transcription subunit 6</fullName>
    </recommendedName>
    <alternativeName>
        <fullName evidence="8 9">Mediator complex subunit 6</fullName>
    </alternativeName>
</protein>
<keyword evidence="6 9" id="KW-0804">Transcription</keyword>
<evidence type="ECO:0000256" key="3">
    <source>
        <dbReference type="ARBA" id="ARBA00020634"/>
    </source>
</evidence>
<dbReference type="PIRSF" id="PIRSF013286">
    <property type="entry name" value="MED6_fungi"/>
    <property type="match status" value="1"/>
</dbReference>
<evidence type="ECO:0000256" key="8">
    <source>
        <dbReference type="ARBA" id="ARBA00031259"/>
    </source>
</evidence>
<comment type="function">
    <text evidence="9">Component of the Mediator complex, a coactivator involved in the regulated transcription of nearly all RNA polymerase II-dependent genes. Mediator functions as a bridge to convey information from gene-specific regulatory proteins to the basal RNA polymerase II transcription machinery.</text>
</comment>
<comment type="subcellular location">
    <subcellularLocation>
        <location evidence="1 9">Nucleus</location>
    </subcellularLocation>
</comment>
<dbReference type="PANTHER" id="PTHR13104">
    <property type="entry name" value="MED-6-RELATED"/>
    <property type="match status" value="1"/>
</dbReference>
<dbReference type="InterPro" id="IPR007018">
    <property type="entry name" value="Mediator_Med6"/>
</dbReference>
<evidence type="ECO:0000256" key="5">
    <source>
        <dbReference type="ARBA" id="ARBA00023159"/>
    </source>
</evidence>
<dbReference type="GO" id="GO:0003712">
    <property type="term" value="F:transcription coregulator activity"/>
    <property type="evidence" value="ECO:0007669"/>
    <property type="project" value="InterPro"/>
</dbReference>
<evidence type="ECO:0000256" key="4">
    <source>
        <dbReference type="ARBA" id="ARBA00023015"/>
    </source>
</evidence>
<dbReference type="Gene3D" id="3.10.450.580">
    <property type="entry name" value="Mediator complex, subunit Med6"/>
    <property type="match status" value="1"/>
</dbReference>
<sequence>MNVTPLDELQWKSPEWIQVFGLRTENVLDYFSESPFFDKTSNNQVIKMQRQFSQLNDPNAGVNMTQNIMNLPDGKNVEDELAYVDPARRQILFKYPMYMQLEEELMKLDGTEYVLSSVREPDFWVIKKQKRINDTGAGSSRGPRIIPLQDYYIIGANVYQSPTVFKIVQSRLMSTSYHLNSTLESLYDLIEFQPSQGVHYKVPIDTTTTTTTTTTGANNGNNVGGGSNKNSVRPTGAANMATVPSTTNVNMTVNTVGTGGQTVDNGAGRAGNGNMGITTEMLDKLMVTSIRSTPNYI</sequence>
<organism evidence="11 12">
    <name type="scientific">Saccharomyces uvarum</name>
    <name type="common">Yeast</name>
    <name type="synonym">Saccharomyces bayanus var. uvarum</name>
    <dbReference type="NCBI Taxonomy" id="230603"/>
    <lineage>
        <taxon>Eukaryota</taxon>
        <taxon>Fungi</taxon>
        <taxon>Dikarya</taxon>
        <taxon>Ascomycota</taxon>
        <taxon>Saccharomycotina</taxon>
        <taxon>Saccharomycetes</taxon>
        <taxon>Saccharomycetales</taxon>
        <taxon>Saccharomycetaceae</taxon>
        <taxon>Saccharomyces</taxon>
    </lineage>
</organism>
<comment type="similarity">
    <text evidence="2 9">Belongs to the Mediator complex subunit 6 family.</text>
</comment>
<accession>A0AA35JA32</accession>
<evidence type="ECO:0000256" key="10">
    <source>
        <dbReference type="SAM" id="MobiDB-lite"/>
    </source>
</evidence>
<proteinExistence type="inferred from homology"/>
<reference evidence="11" key="1">
    <citation type="submission" date="2022-10" db="EMBL/GenBank/DDBJ databases">
        <authorList>
            <person name="Byrne P K."/>
        </authorList>
    </citation>
    <scope>NUCLEOTIDE SEQUENCE</scope>
    <source>
        <strain evidence="11">CBS7001</strain>
    </source>
</reference>
<evidence type="ECO:0000313" key="12">
    <source>
        <dbReference type="Proteomes" id="UP001162090"/>
    </source>
</evidence>
<evidence type="ECO:0000256" key="1">
    <source>
        <dbReference type="ARBA" id="ARBA00004123"/>
    </source>
</evidence>
<dbReference type="EMBL" id="OX365926">
    <property type="protein sequence ID" value="CAI4051643.1"/>
    <property type="molecule type" value="Genomic_DNA"/>
</dbReference>